<accession>A0AC61DC53</accession>
<dbReference type="Proteomes" id="UP000224460">
    <property type="component" value="Unassembled WGS sequence"/>
</dbReference>
<comment type="caution">
    <text evidence="1">The sequence shown here is derived from an EMBL/GenBank/DDBJ whole genome shotgun (WGS) entry which is preliminary data.</text>
</comment>
<dbReference type="EMBL" id="PEDL01000007">
    <property type="protein sequence ID" value="PHV70786.1"/>
    <property type="molecule type" value="Genomic_DNA"/>
</dbReference>
<keyword evidence="2" id="KW-1185">Reference proteome</keyword>
<gene>
    <name evidence="1" type="ORF">CS063_08440</name>
</gene>
<name>A0AC61DC53_9FIRM</name>
<evidence type="ECO:0000313" key="1">
    <source>
        <dbReference type="EMBL" id="PHV70786.1"/>
    </source>
</evidence>
<organism evidence="1 2">
    <name type="scientific">Sporanaerobium hydrogeniformans</name>
    <dbReference type="NCBI Taxonomy" id="3072179"/>
    <lineage>
        <taxon>Bacteria</taxon>
        <taxon>Bacillati</taxon>
        <taxon>Bacillota</taxon>
        <taxon>Clostridia</taxon>
        <taxon>Lachnospirales</taxon>
        <taxon>Lachnospiraceae</taxon>
        <taxon>Sporanaerobium</taxon>
    </lineage>
</organism>
<protein>
    <submittedName>
        <fullName evidence="1">Transcriptional regulator</fullName>
    </submittedName>
</protein>
<proteinExistence type="predicted"/>
<evidence type="ECO:0000313" key="2">
    <source>
        <dbReference type="Proteomes" id="UP000224460"/>
    </source>
</evidence>
<sequence>MQVNRLFEMIYLLLNKESITAGELATHFEVSPRTIYRDVELLSSAGIPIYMTKGKGGGISLLSGFVLNKAILTDSEKSDILSALHAVEAVSLEQTNSAVQKLSSLFGNTNADWVEVDFSGWANTDEEAKLFGILKAAIIGKKKMAFHYHSSEGSMKRIVEPMKLCFKGQSWYLYAFCTVRKDYRFFKLRRIKKLELLNEHFERTTPTKVFVDSNVFQDDFITITLKLSKKMAYRVYDEFSQYEILPSGDFIAQLIMPRGDWVYHYLATFGEHCEVLEPEDMRLQIKDTLQKTLAHYL</sequence>
<reference evidence="1" key="1">
    <citation type="submission" date="2017-10" db="EMBL/GenBank/DDBJ databases">
        <title>Genome sequence of cellulolytic Lachnospiraceae bacterium XHS1971 isolated from hotspring sediment.</title>
        <authorList>
            <person name="Vasudevan G."/>
            <person name="Joshi A.J."/>
            <person name="Hivarkar S."/>
            <person name="Lanjekar V.B."/>
            <person name="Dhakephalkar P.K."/>
            <person name="Dagar S."/>
        </authorList>
    </citation>
    <scope>NUCLEOTIDE SEQUENCE</scope>
    <source>
        <strain evidence="1">XHS1971</strain>
    </source>
</reference>